<sequence>MIRKTSFYAFSVCLIVWYLQVLFWSINPNVSHAYRLYYIEKELVEWSGNDALDYTTGETVDFGSGLSGKESIKFLGTGWSHMEEWGTWTDGEWANVFFVMNKDAINADQVLTINATAFSKQGPRKINIFINQKLLQEISVEPEIQQELKVKIPKNFIEADGFLHLQFQSKDLVSPKQLGISEDNRLIGLWVHSLKIDND</sequence>
<evidence type="ECO:0000313" key="3">
    <source>
        <dbReference type="EMBL" id="MFB9751046.1"/>
    </source>
</evidence>
<dbReference type="Proteomes" id="UP001589619">
    <property type="component" value="Unassembled WGS sequence"/>
</dbReference>
<keyword evidence="1" id="KW-1133">Transmembrane helix</keyword>
<dbReference type="EMBL" id="JBHMAG010000004">
    <property type="protein sequence ID" value="MFB9751046.1"/>
    <property type="molecule type" value="Genomic_DNA"/>
</dbReference>
<gene>
    <name evidence="3" type="ORF">ACFFNY_05625</name>
</gene>
<reference evidence="3 4" key="1">
    <citation type="submission" date="2024-09" db="EMBL/GenBank/DDBJ databases">
        <authorList>
            <person name="Sun Q."/>
            <person name="Mori K."/>
        </authorList>
    </citation>
    <scope>NUCLEOTIDE SEQUENCE [LARGE SCALE GENOMIC DNA]</scope>
    <source>
        <strain evidence="3 4">JCM 12520</strain>
    </source>
</reference>
<dbReference type="InterPro" id="IPR054288">
    <property type="entry name" value="DUF7024"/>
</dbReference>
<keyword evidence="1" id="KW-0812">Transmembrane</keyword>
<accession>A0ABV5VRZ8</accession>
<name>A0ABV5VRZ8_9BACL</name>
<evidence type="ECO:0000256" key="1">
    <source>
        <dbReference type="SAM" id="Phobius"/>
    </source>
</evidence>
<feature type="transmembrane region" description="Helical" evidence="1">
    <location>
        <begin position="7"/>
        <end position="26"/>
    </location>
</feature>
<evidence type="ECO:0000313" key="4">
    <source>
        <dbReference type="Proteomes" id="UP001589619"/>
    </source>
</evidence>
<dbReference type="Pfam" id="PF22895">
    <property type="entry name" value="DUF7024"/>
    <property type="match status" value="1"/>
</dbReference>
<feature type="domain" description="DUF7024" evidence="2">
    <location>
        <begin position="77"/>
        <end position="196"/>
    </location>
</feature>
<keyword evidence="4" id="KW-1185">Reference proteome</keyword>
<dbReference type="RefSeq" id="WP_344905740.1">
    <property type="nucleotide sequence ID" value="NZ_BAAAYO010000002.1"/>
</dbReference>
<keyword evidence="1" id="KW-0472">Membrane</keyword>
<evidence type="ECO:0000259" key="2">
    <source>
        <dbReference type="Pfam" id="PF22895"/>
    </source>
</evidence>
<organism evidence="3 4">
    <name type="scientific">Paenibacillus hodogayensis</name>
    <dbReference type="NCBI Taxonomy" id="279208"/>
    <lineage>
        <taxon>Bacteria</taxon>
        <taxon>Bacillati</taxon>
        <taxon>Bacillota</taxon>
        <taxon>Bacilli</taxon>
        <taxon>Bacillales</taxon>
        <taxon>Paenibacillaceae</taxon>
        <taxon>Paenibacillus</taxon>
    </lineage>
</organism>
<proteinExistence type="predicted"/>
<comment type="caution">
    <text evidence="3">The sequence shown here is derived from an EMBL/GenBank/DDBJ whole genome shotgun (WGS) entry which is preliminary data.</text>
</comment>
<protein>
    <submittedName>
        <fullName evidence="3">DUF7024 domain-containing protein</fullName>
    </submittedName>
</protein>